<dbReference type="CDD" id="cd06225">
    <property type="entry name" value="HAMP"/>
    <property type="match status" value="1"/>
</dbReference>
<proteinExistence type="predicted"/>
<evidence type="ECO:0000256" key="4">
    <source>
        <dbReference type="ARBA" id="ARBA00022553"/>
    </source>
</evidence>
<accession>A0ABQ2F307</accession>
<dbReference type="SUPFAM" id="SSF55874">
    <property type="entry name" value="ATPase domain of HSP90 chaperone/DNA topoisomerase II/histidine kinase"/>
    <property type="match status" value="1"/>
</dbReference>
<dbReference type="InterPro" id="IPR005467">
    <property type="entry name" value="His_kinase_dom"/>
</dbReference>
<gene>
    <name evidence="10" type="ORF">GCM10008955_33800</name>
</gene>
<dbReference type="InterPro" id="IPR036890">
    <property type="entry name" value="HATPase_C_sf"/>
</dbReference>
<dbReference type="EC" id="2.7.13.3" evidence="3"/>
<keyword evidence="7" id="KW-0472">Membrane</keyword>
<dbReference type="SMART" id="SM00304">
    <property type="entry name" value="HAMP"/>
    <property type="match status" value="1"/>
</dbReference>
<keyword evidence="5" id="KW-0808">Transferase</keyword>
<dbReference type="Gene3D" id="6.10.340.10">
    <property type="match status" value="1"/>
</dbReference>
<evidence type="ECO:0000256" key="5">
    <source>
        <dbReference type="ARBA" id="ARBA00022679"/>
    </source>
</evidence>
<dbReference type="PROSITE" id="PS50109">
    <property type="entry name" value="HIS_KIN"/>
    <property type="match status" value="1"/>
</dbReference>
<evidence type="ECO:0000259" key="9">
    <source>
        <dbReference type="PROSITE" id="PS50885"/>
    </source>
</evidence>
<dbReference type="CDD" id="cd00075">
    <property type="entry name" value="HATPase"/>
    <property type="match status" value="1"/>
</dbReference>
<comment type="caution">
    <text evidence="10">The sequence shown here is derived from an EMBL/GenBank/DDBJ whole genome shotgun (WGS) entry which is preliminary data.</text>
</comment>
<dbReference type="SUPFAM" id="SSF47384">
    <property type="entry name" value="Homodimeric domain of signal transducing histidine kinase"/>
    <property type="match status" value="1"/>
</dbReference>
<dbReference type="InterPro" id="IPR036097">
    <property type="entry name" value="HisK_dim/P_sf"/>
</dbReference>
<organism evidence="10 11">
    <name type="scientific">Deinococcus malanensis</name>
    <dbReference type="NCBI Taxonomy" id="1706855"/>
    <lineage>
        <taxon>Bacteria</taxon>
        <taxon>Thermotogati</taxon>
        <taxon>Deinococcota</taxon>
        <taxon>Deinococci</taxon>
        <taxon>Deinococcales</taxon>
        <taxon>Deinococcaceae</taxon>
        <taxon>Deinococcus</taxon>
    </lineage>
</organism>
<feature type="domain" description="HAMP" evidence="9">
    <location>
        <begin position="116"/>
        <end position="173"/>
    </location>
</feature>
<feature type="domain" description="Histidine kinase" evidence="8">
    <location>
        <begin position="181"/>
        <end position="394"/>
    </location>
</feature>
<dbReference type="InterPro" id="IPR003660">
    <property type="entry name" value="HAMP_dom"/>
</dbReference>
<evidence type="ECO:0000256" key="7">
    <source>
        <dbReference type="SAM" id="Phobius"/>
    </source>
</evidence>
<dbReference type="InterPro" id="IPR003661">
    <property type="entry name" value="HisK_dim/P_dom"/>
</dbReference>
<evidence type="ECO:0000256" key="2">
    <source>
        <dbReference type="ARBA" id="ARBA00004370"/>
    </source>
</evidence>
<dbReference type="CDD" id="cd00082">
    <property type="entry name" value="HisKA"/>
    <property type="match status" value="1"/>
</dbReference>
<comment type="catalytic activity">
    <reaction evidence="1">
        <text>ATP + protein L-histidine = ADP + protein N-phospho-L-histidine.</text>
        <dbReference type="EC" id="2.7.13.3"/>
    </reaction>
</comment>
<keyword evidence="4" id="KW-0597">Phosphoprotein</keyword>
<name>A0ABQ2F307_9DEIO</name>
<feature type="transmembrane region" description="Helical" evidence="7">
    <location>
        <begin position="92"/>
        <end position="113"/>
    </location>
</feature>
<reference evidence="11" key="1">
    <citation type="journal article" date="2019" name="Int. J. Syst. Evol. Microbiol.">
        <title>The Global Catalogue of Microorganisms (GCM) 10K type strain sequencing project: providing services to taxonomists for standard genome sequencing and annotation.</title>
        <authorList>
            <consortium name="The Broad Institute Genomics Platform"/>
            <consortium name="The Broad Institute Genome Sequencing Center for Infectious Disease"/>
            <person name="Wu L."/>
            <person name="Ma J."/>
        </authorList>
    </citation>
    <scope>NUCLEOTIDE SEQUENCE [LARGE SCALE GENOMIC DNA]</scope>
    <source>
        <strain evidence="11">JCM 30331</strain>
    </source>
</reference>
<dbReference type="Pfam" id="PF00512">
    <property type="entry name" value="HisKA"/>
    <property type="match status" value="1"/>
</dbReference>
<evidence type="ECO:0000256" key="3">
    <source>
        <dbReference type="ARBA" id="ARBA00012438"/>
    </source>
</evidence>
<sequence length="406" mass="45008">MKLQPETPWQAMRRAWNSLAADLYKTMLGLVLLTSLTVFVILSYAWSAFMDEVQRQTQQLLTARFQLSPSQLDPLLMQARQLSGTSLDVDQIRSLFVFGLVLLFTVLSLLAWWSARRFARPLTHLSAAANRLTSGDFTARAALSRSLTRRSDETARLLRDFNVMAASLERLEHERRYSVAAIAHELRTPVTVLRGRLEAVRDGVLPAHPQELDKLIGHADLLSELIEDLQLLSLAEAGELRLELGPVEMQDVLIRLHADHLPTAQAQGVDLLLELCPEPVMVTGDRRRLQQVVHNLLTNALRHTPPHGTVWIKLEVEAGAVHIEIHNTGTGFTAEALNRAFERFYSGPDRERGRGGSGLGLAISKSLIEVHGGCMRLFNTETGAGVQITLNPLAGDEGPAGARPRF</sequence>
<dbReference type="Pfam" id="PF00672">
    <property type="entry name" value="HAMP"/>
    <property type="match status" value="1"/>
</dbReference>
<dbReference type="SUPFAM" id="SSF158472">
    <property type="entry name" value="HAMP domain-like"/>
    <property type="match status" value="1"/>
</dbReference>
<dbReference type="PANTHER" id="PTHR43547:SF2">
    <property type="entry name" value="HYBRID SIGNAL TRANSDUCTION HISTIDINE KINASE C"/>
    <property type="match status" value="1"/>
</dbReference>
<dbReference type="Pfam" id="PF02518">
    <property type="entry name" value="HATPase_c"/>
    <property type="match status" value="1"/>
</dbReference>
<keyword evidence="7" id="KW-1133">Transmembrane helix</keyword>
<dbReference type="Gene3D" id="3.30.565.10">
    <property type="entry name" value="Histidine kinase-like ATPase, C-terminal domain"/>
    <property type="match status" value="1"/>
</dbReference>
<protein>
    <recommendedName>
        <fullName evidence="3">histidine kinase</fullName>
        <ecNumber evidence="3">2.7.13.3</ecNumber>
    </recommendedName>
</protein>
<dbReference type="EMBL" id="BMPP01000016">
    <property type="protein sequence ID" value="GGK37123.1"/>
    <property type="molecule type" value="Genomic_DNA"/>
</dbReference>
<evidence type="ECO:0000256" key="6">
    <source>
        <dbReference type="ARBA" id="ARBA00022777"/>
    </source>
</evidence>
<dbReference type="Gene3D" id="1.10.287.130">
    <property type="match status" value="1"/>
</dbReference>
<dbReference type="PANTHER" id="PTHR43547">
    <property type="entry name" value="TWO-COMPONENT HISTIDINE KINASE"/>
    <property type="match status" value="1"/>
</dbReference>
<dbReference type="Proteomes" id="UP000647587">
    <property type="component" value="Unassembled WGS sequence"/>
</dbReference>
<evidence type="ECO:0000313" key="11">
    <source>
        <dbReference type="Proteomes" id="UP000647587"/>
    </source>
</evidence>
<dbReference type="SMART" id="SM00388">
    <property type="entry name" value="HisKA"/>
    <property type="match status" value="1"/>
</dbReference>
<keyword evidence="7" id="KW-0812">Transmembrane</keyword>
<dbReference type="InterPro" id="IPR003594">
    <property type="entry name" value="HATPase_dom"/>
</dbReference>
<keyword evidence="11" id="KW-1185">Reference proteome</keyword>
<dbReference type="InterPro" id="IPR004358">
    <property type="entry name" value="Sig_transdc_His_kin-like_C"/>
</dbReference>
<evidence type="ECO:0000313" key="10">
    <source>
        <dbReference type="EMBL" id="GGK37123.1"/>
    </source>
</evidence>
<dbReference type="SMART" id="SM00387">
    <property type="entry name" value="HATPase_c"/>
    <property type="match status" value="1"/>
</dbReference>
<dbReference type="PRINTS" id="PR00344">
    <property type="entry name" value="BCTRLSENSOR"/>
</dbReference>
<feature type="transmembrane region" description="Helical" evidence="7">
    <location>
        <begin position="23"/>
        <end position="46"/>
    </location>
</feature>
<dbReference type="PROSITE" id="PS50885">
    <property type="entry name" value="HAMP"/>
    <property type="match status" value="1"/>
</dbReference>
<comment type="subcellular location">
    <subcellularLocation>
        <location evidence="2">Membrane</location>
    </subcellularLocation>
</comment>
<keyword evidence="6" id="KW-0418">Kinase</keyword>
<evidence type="ECO:0000259" key="8">
    <source>
        <dbReference type="PROSITE" id="PS50109"/>
    </source>
</evidence>
<dbReference type="RefSeq" id="WP_189010851.1">
    <property type="nucleotide sequence ID" value="NZ_BMPP01000016.1"/>
</dbReference>
<evidence type="ECO:0000256" key="1">
    <source>
        <dbReference type="ARBA" id="ARBA00000085"/>
    </source>
</evidence>